<proteinExistence type="predicted"/>
<dbReference type="AlphaFoldDB" id="A0A5N6ET11"/>
<organism evidence="1 2">
    <name type="scientific">Aspergillus novoparasiticus</name>
    <dbReference type="NCBI Taxonomy" id="986946"/>
    <lineage>
        <taxon>Eukaryota</taxon>
        <taxon>Fungi</taxon>
        <taxon>Dikarya</taxon>
        <taxon>Ascomycota</taxon>
        <taxon>Pezizomycotina</taxon>
        <taxon>Eurotiomycetes</taxon>
        <taxon>Eurotiomycetidae</taxon>
        <taxon>Eurotiales</taxon>
        <taxon>Aspergillaceae</taxon>
        <taxon>Aspergillus</taxon>
        <taxon>Aspergillus subgen. Circumdati</taxon>
    </lineage>
</organism>
<dbReference type="EMBL" id="ML733427">
    <property type="protein sequence ID" value="KAB8220618.1"/>
    <property type="molecule type" value="Genomic_DNA"/>
</dbReference>
<evidence type="ECO:0000313" key="1">
    <source>
        <dbReference type="EMBL" id="KAB8220618.1"/>
    </source>
</evidence>
<evidence type="ECO:0000313" key="2">
    <source>
        <dbReference type="Proteomes" id="UP000326799"/>
    </source>
</evidence>
<reference evidence="1 2" key="1">
    <citation type="submission" date="2019-04" db="EMBL/GenBank/DDBJ databases">
        <title>Fungal friends and foes A comparative genomics study of 23 Aspergillus species from section Flavi.</title>
        <authorList>
            <consortium name="DOE Joint Genome Institute"/>
            <person name="Kjaerbolling I."/>
            <person name="Vesth T.C."/>
            <person name="Frisvad J.C."/>
            <person name="Nybo J.L."/>
            <person name="Theobald S."/>
            <person name="Kildgaard S."/>
            <person name="Petersen T.I."/>
            <person name="Kuo A."/>
            <person name="Sato A."/>
            <person name="Lyhne E.K."/>
            <person name="Kogle M.E."/>
            <person name="Wiebenga A."/>
            <person name="Kun R.S."/>
            <person name="Lubbers R.J."/>
            <person name="Makela M.R."/>
            <person name="Barry K."/>
            <person name="Chovatia M."/>
            <person name="Clum A."/>
            <person name="Daum C."/>
            <person name="Haridas S."/>
            <person name="He G."/>
            <person name="LaButti K."/>
            <person name="Lipzen A."/>
            <person name="Mondo S."/>
            <person name="Pangilinan J."/>
            <person name="Riley R."/>
            <person name="Salamov A."/>
            <person name="Simmons B.A."/>
            <person name="Magnuson J.K."/>
            <person name="Henrissat B."/>
            <person name="Mortensen U.H."/>
            <person name="Larsen T.O."/>
            <person name="De vries R.P."/>
            <person name="Grigoriev I.V."/>
            <person name="Machida M."/>
            <person name="Baker S.E."/>
            <person name="Andersen M.R."/>
        </authorList>
    </citation>
    <scope>NUCLEOTIDE SEQUENCE [LARGE SCALE GENOMIC DNA]</scope>
    <source>
        <strain evidence="1 2">CBS 126849</strain>
    </source>
</reference>
<protein>
    <submittedName>
        <fullName evidence="1">Uncharacterized protein</fullName>
    </submittedName>
</protein>
<gene>
    <name evidence="1" type="ORF">BDV33DRAFT_171862</name>
</gene>
<keyword evidence="2" id="KW-1185">Reference proteome</keyword>
<sequence length="77" mass="8453">MAPFTGTLVWTYVFEVVAARVSEGFSQILSLRSMNVGDLSSLGYAQSCVYTSIQRGSCIRSTHKLMQMKDGISKALQ</sequence>
<dbReference type="Proteomes" id="UP000326799">
    <property type="component" value="Unassembled WGS sequence"/>
</dbReference>
<accession>A0A5N6ET11</accession>
<name>A0A5N6ET11_9EURO</name>